<keyword evidence="3" id="KW-0997">Cell inner membrane</keyword>
<keyword evidence="5 12" id="KW-1133">Transmembrane helix</keyword>
<comment type="subcellular location">
    <subcellularLocation>
        <location evidence="1">Cell inner membrane</location>
        <topology evidence="1">Single-pass type II membrane protein</topology>
        <orientation evidence="1">Periplasmic side</orientation>
    </subcellularLocation>
</comment>
<dbReference type="RefSeq" id="WP_029708769.1">
    <property type="nucleotide sequence ID" value="NZ_CP019239.1"/>
</dbReference>
<feature type="domain" description="PpiC" evidence="13">
    <location>
        <begin position="268"/>
        <end position="371"/>
    </location>
</feature>
<dbReference type="Gene3D" id="1.10.4030.10">
    <property type="entry name" value="Porin chaperone SurA, peptide-binding domain"/>
    <property type="match status" value="1"/>
</dbReference>
<dbReference type="Gene3D" id="3.10.50.40">
    <property type="match status" value="1"/>
</dbReference>
<keyword evidence="11 14" id="KW-0413">Isomerase</keyword>
<keyword evidence="4 12" id="KW-0812">Transmembrane</keyword>
<name>A0A1P8K973_9BURK</name>
<dbReference type="eggNOG" id="COG0760">
    <property type="taxonomic scope" value="Bacteria"/>
</dbReference>
<dbReference type="InterPro" id="IPR027304">
    <property type="entry name" value="Trigger_fact/SurA_dom_sf"/>
</dbReference>
<evidence type="ECO:0000259" key="13">
    <source>
        <dbReference type="PROSITE" id="PS50198"/>
    </source>
</evidence>
<dbReference type="KEGG" id="rsb:RS694_08370"/>
<proteinExistence type="inferred from homology"/>
<evidence type="ECO:0000256" key="4">
    <source>
        <dbReference type="ARBA" id="ARBA00022692"/>
    </source>
</evidence>
<accession>A0A1P8K973</accession>
<evidence type="ECO:0000256" key="3">
    <source>
        <dbReference type="ARBA" id="ARBA00022519"/>
    </source>
</evidence>
<evidence type="ECO:0000313" key="15">
    <source>
        <dbReference type="Proteomes" id="UP000186110"/>
    </source>
</evidence>
<sequence>MFDFVRKHTKVMMFLMFLLIIPAFVLVGIDGFKSMGSDGAVVAKVGSHSIKQGEWDAAHKMEVDRMRASMPNLDAKLLDSPQARYVTLERLVRERVLAEAALVSHLTTTNARLANELQQNPTIASLRKPDGSLDMDRYRQLAASQGFTPEGFEARVRNDLSVRQVESGVVATAFSTAAVADVSLNAFFEKREIQIARFNPADFTSKVVLTDADIEAFYQANAPLFQAPESASIEYVLLDLDTVKKGIVPDAQEVKSYYEQNVARLSGKEERRASHILINAPKDMPAAEREKAKARAAALLEQVRKAPASFAEVARKNSQDTGSAPNGGDLDFFGHGAMVKPFEDAVFAMKKGDISDVVESDFGFHIIKLTDVKTPKQKSFEELRAGIEADLRTQQAQRKFAEIAESFTNGVYEQSDTLKPIADKLKLEVKTATGLQRNPAPGATGVLANPKLLAAVFSPESVDKKRNTEALEIAPNQLASARITQYTAARTLPLTEVRANVRERLLASRSAELAKKEGESKLAAWKADASGANLPAAVVVSREPGQTIQGAVLNAALSTDTSKLPGWSGVDLGAQGYAVLRVNKVMPRTPVADSTSKQERAQYAQWVANAENQAYYQLLKDRFKAQIKVPRPTGAVGSASASAE</sequence>
<dbReference type="STRING" id="1484693.RS694_08370"/>
<feature type="transmembrane region" description="Helical" evidence="12">
    <location>
        <begin position="12"/>
        <end position="29"/>
    </location>
</feature>
<evidence type="ECO:0000256" key="5">
    <source>
        <dbReference type="ARBA" id="ARBA00022989"/>
    </source>
</evidence>
<keyword evidence="2" id="KW-1003">Cell membrane</keyword>
<protein>
    <recommendedName>
        <fullName evidence="9">Periplasmic chaperone PpiD</fullName>
    </recommendedName>
    <alternativeName>
        <fullName evidence="10">Periplasmic folding chaperone</fullName>
    </alternativeName>
</protein>
<dbReference type="Proteomes" id="UP000186110">
    <property type="component" value="Chromosome"/>
</dbReference>
<evidence type="ECO:0000256" key="8">
    <source>
        <dbReference type="ARBA" id="ARBA00038408"/>
    </source>
</evidence>
<dbReference type="SUPFAM" id="SSF54534">
    <property type="entry name" value="FKBP-like"/>
    <property type="match status" value="1"/>
</dbReference>
<dbReference type="Pfam" id="PF13616">
    <property type="entry name" value="Rotamase_3"/>
    <property type="match status" value="1"/>
</dbReference>
<evidence type="ECO:0000256" key="6">
    <source>
        <dbReference type="ARBA" id="ARBA00023136"/>
    </source>
</evidence>
<evidence type="ECO:0000256" key="2">
    <source>
        <dbReference type="ARBA" id="ARBA00022475"/>
    </source>
</evidence>
<evidence type="ECO:0000256" key="7">
    <source>
        <dbReference type="ARBA" id="ARBA00023186"/>
    </source>
</evidence>
<evidence type="ECO:0000256" key="9">
    <source>
        <dbReference type="ARBA" id="ARBA00040743"/>
    </source>
</evidence>
<dbReference type="InterPro" id="IPR000297">
    <property type="entry name" value="PPIase_PpiC"/>
</dbReference>
<keyword evidence="15" id="KW-1185">Reference proteome</keyword>
<dbReference type="InterPro" id="IPR046357">
    <property type="entry name" value="PPIase_dom_sf"/>
</dbReference>
<keyword evidence="7" id="KW-0143">Chaperone</keyword>
<dbReference type="GO" id="GO:0003755">
    <property type="term" value="F:peptidyl-prolyl cis-trans isomerase activity"/>
    <property type="evidence" value="ECO:0007669"/>
    <property type="project" value="UniProtKB-KW"/>
</dbReference>
<dbReference type="PANTHER" id="PTHR47529:SF1">
    <property type="entry name" value="PERIPLASMIC CHAPERONE PPID"/>
    <property type="match status" value="1"/>
</dbReference>
<organism evidence="14 15">
    <name type="scientific">Rhodoferax saidenbachensis</name>
    <dbReference type="NCBI Taxonomy" id="1484693"/>
    <lineage>
        <taxon>Bacteria</taxon>
        <taxon>Pseudomonadati</taxon>
        <taxon>Pseudomonadota</taxon>
        <taxon>Betaproteobacteria</taxon>
        <taxon>Burkholderiales</taxon>
        <taxon>Comamonadaceae</taxon>
        <taxon>Rhodoferax</taxon>
    </lineage>
</organism>
<dbReference type="SUPFAM" id="SSF109998">
    <property type="entry name" value="Triger factor/SurA peptide-binding domain-like"/>
    <property type="match status" value="1"/>
</dbReference>
<evidence type="ECO:0000256" key="11">
    <source>
        <dbReference type="PROSITE-ProRule" id="PRU00278"/>
    </source>
</evidence>
<comment type="similarity">
    <text evidence="8">Belongs to the PpiD chaperone family.</text>
</comment>
<evidence type="ECO:0000313" key="14">
    <source>
        <dbReference type="EMBL" id="APW42542.1"/>
    </source>
</evidence>
<dbReference type="PANTHER" id="PTHR47529">
    <property type="entry name" value="PEPTIDYL-PROLYL CIS-TRANS ISOMERASE D"/>
    <property type="match status" value="1"/>
</dbReference>
<dbReference type="EMBL" id="CP019239">
    <property type="protein sequence ID" value="APW42542.1"/>
    <property type="molecule type" value="Genomic_DNA"/>
</dbReference>
<keyword evidence="11" id="KW-0697">Rotamase</keyword>
<dbReference type="GO" id="GO:0005886">
    <property type="term" value="C:plasma membrane"/>
    <property type="evidence" value="ECO:0007669"/>
    <property type="project" value="UniProtKB-SubCell"/>
</dbReference>
<evidence type="ECO:0000256" key="12">
    <source>
        <dbReference type="SAM" id="Phobius"/>
    </source>
</evidence>
<gene>
    <name evidence="14" type="ORF">RS694_08370</name>
</gene>
<keyword evidence="6 12" id="KW-0472">Membrane</keyword>
<dbReference type="InterPro" id="IPR052029">
    <property type="entry name" value="PpiD_chaperone"/>
</dbReference>
<dbReference type="PROSITE" id="PS50198">
    <property type="entry name" value="PPIC_PPIASE_2"/>
    <property type="match status" value="1"/>
</dbReference>
<evidence type="ECO:0000256" key="10">
    <source>
        <dbReference type="ARBA" id="ARBA00042775"/>
    </source>
</evidence>
<evidence type="ECO:0000256" key="1">
    <source>
        <dbReference type="ARBA" id="ARBA00004382"/>
    </source>
</evidence>
<dbReference type="AlphaFoldDB" id="A0A1P8K973"/>
<reference evidence="14 15" key="1">
    <citation type="submission" date="2017-01" db="EMBL/GenBank/DDBJ databases">
        <authorList>
            <person name="Mah S.A."/>
            <person name="Swanson W.J."/>
            <person name="Moy G.W."/>
            <person name="Vacquier V.D."/>
        </authorList>
    </citation>
    <scope>NUCLEOTIDE SEQUENCE [LARGE SCALE GENOMIC DNA]</scope>
    <source>
        <strain evidence="14 15">DSM 22694</strain>
    </source>
</reference>
<dbReference type="Pfam" id="PF13624">
    <property type="entry name" value="SurA_N_3"/>
    <property type="match status" value="1"/>
</dbReference>